<keyword evidence="1" id="KW-0812">Transmembrane</keyword>
<feature type="transmembrane region" description="Helical" evidence="1">
    <location>
        <begin position="32"/>
        <end position="54"/>
    </location>
</feature>
<proteinExistence type="predicted"/>
<dbReference type="EMBL" id="FRCS01000005">
    <property type="protein sequence ID" value="SHN33473.1"/>
    <property type="molecule type" value="Genomic_DNA"/>
</dbReference>
<gene>
    <name evidence="2" type="ORF">SAMN05443668_105149</name>
</gene>
<dbReference type="AlphaFoldDB" id="A0A1M7QQ82"/>
<sequence length="101" mass="10339">MIWLALGLAAAGCYLFKWVGLSLPSHWLEDPRVLRVATLLPVALLAALVAVQTFGSGRALVLDARAAGVAVAVVAVLLRAPFLLVVVLAAATAALVRAVAG</sequence>
<dbReference type="STRING" id="134849.SAMN05443668_105149"/>
<reference evidence="2 3" key="1">
    <citation type="submission" date="2016-11" db="EMBL/GenBank/DDBJ databases">
        <authorList>
            <person name="Jaros S."/>
            <person name="Januszkiewicz K."/>
            <person name="Wedrychowicz H."/>
        </authorList>
    </citation>
    <scope>NUCLEOTIDE SEQUENCE [LARGE SCALE GENOMIC DNA]</scope>
    <source>
        <strain evidence="2 3">DSM 46144</strain>
    </source>
</reference>
<dbReference type="RefSeq" id="WP_073258764.1">
    <property type="nucleotide sequence ID" value="NZ_FRCS01000005.1"/>
</dbReference>
<feature type="transmembrane region" description="Helical" evidence="1">
    <location>
        <begin position="66"/>
        <end position="96"/>
    </location>
</feature>
<protein>
    <submittedName>
        <fullName evidence="2">Branched-chain amino acid transport protein (AzlD)</fullName>
    </submittedName>
</protein>
<evidence type="ECO:0000256" key="1">
    <source>
        <dbReference type="SAM" id="Phobius"/>
    </source>
</evidence>
<evidence type="ECO:0000313" key="3">
    <source>
        <dbReference type="Proteomes" id="UP000184440"/>
    </source>
</evidence>
<dbReference type="InterPro" id="IPR008407">
    <property type="entry name" value="Brnchd-chn_aa_trnsp_AzlD"/>
</dbReference>
<dbReference type="Proteomes" id="UP000184440">
    <property type="component" value="Unassembled WGS sequence"/>
</dbReference>
<keyword evidence="3" id="KW-1185">Reference proteome</keyword>
<name>A0A1M7QQ82_9ACTN</name>
<organism evidence="2 3">
    <name type="scientific">Cryptosporangium aurantiacum</name>
    <dbReference type="NCBI Taxonomy" id="134849"/>
    <lineage>
        <taxon>Bacteria</taxon>
        <taxon>Bacillati</taxon>
        <taxon>Actinomycetota</taxon>
        <taxon>Actinomycetes</taxon>
        <taxon>Cryptosporangiales</taxon>
        <taxon>Cryptosporangiaceae</taxon>
        <taxon>Cryptosporangium</taxon>
    </lineage>
</organism>
<accession>A0A1M7QQ82</accession>
<keyword evidence="1" id="KW-1133">Transmembrane helix</keyword>
<keyword evidence="1" id="KW-0472">Membrane</keyword>
<dbReference type="Pfam" id="PF05437">
    <property type="entry name" value="AzlD"/>
    <property type="match status" value="1"/>
</dbReference>
<evidence type="ECO:0000313" key="2">
    <source>
        <dbReference type="EMBL" id="SHN33473.1"/>
    </source>
</evidence>